<dbReference type="InterPro" id="IPR028098">
    <property type="entry name" value="Glyco_trans_4-like_N"/>
</dbReference>
<feature type="domain" description="Glycosyl transferase family 1" evidence="1">
    <location>
        <begin position="184"/>
        <end position="256"/>
    </location>
</feature>
<evidence type="ECO:0000259" key="2">
    <source>
        <dbReference type="Pfam" id="PF13439"/>
    </source>
</evidence>
<organism evidence="3 4">
    <name type="scientific">Candidatus Gottesmanbacteria bacterium GW2011_GWC2_39_8</name>
    <dbReference type="NCBI Taxonomy" id="1618450"/>
    <lineage>
        <taxon>Bacteria</taxon>
        <taxon>Candidatus Gottesmaniibacteriota</taxon>
    </lineage>
</organism>
<evidence type="ECO:0000259" key="1">
    <source>
        <dbReference type="Pfam" id="PF00534"/>
    </source>
</evidence>
<dbReference type="InterPro" id="IPR001296">
    <property type="entry name" value="Glyco_trans_1"/>
</dbReference>
<proteinExistence type="predicted"/>
<dbReference type="AlphaFoldDB" id="A0A0G0PVJ1"/>
<evidence type="ECO:0000313" key="4">
    <source>
        <dbReference type="Proteomes" id="UP000034539"/>
    </source>
</evidence>
<dbReference type="Pfam" id="PF00534">
    <property type="entry name" value="Glycos_transf_1"/>
    <property type="match status" value="1"/>
</dbReference>
<gene>
    <name evidence="3" type="ORF">UT63_C0056G0012</name>
</gene>
<evidence type="ECO:0000313" key="3">
    <source>
        <dbReference type="EMBL" id="KKR31948.1"/>
    </source>
</evidence>
<reference evidence="3 4" key="1">
    <citation type="journal article" date="2015" name="Nature">
        <title>rRNA introns, odd ribosomes, and small enigmatic genomes across a large radiation of phyla.</title>
        <authorList>
            <person name="Brown C.T."/>
            <person name="Hug L.A."/>
            <person name="Thomas B.C."/>
            <person name="Sharon I."/>
            <person name="Castelle C.J."/>
            <person name="Singh A."/>
            <person name="Wilkins M.J."/>
            <person name="Williams K.H."/>
            <person name="Banfield J.F."/>
        </authorList>
    </citation>
    <scope>NUCLEOTIDE SEQUENCE [LARGE SCALE GENOMIC DNA]</scope>
</reference>
<dbReference type="PANTHER" id="PTHR45947">
    <property type="entry name" value="SULFOQUINOVOSYL TRANSFERASE SQD2"/>
    <property type="match status" value="1"/>
</dbReference>
<dbReference type="Proteomes" id="UP000034539">
    <property type="component" value="Unassembled WGS sequence"/>
</dbReference>
<sequence length="262" mass="29334">MKIALICPYILSQPGGIRSHVFALQKEFGKNGHKAIVFGPRSRVPENYGSKVKLIGTGIPVNSLGTNATLSAAITPMAGWDLEKYKFDIIHFHQPFAPFLPAQLLLSSPGPNVATFHSYLEEEKIPSYGESYFSLTKNIIFPKLDKLIAVSDKAAGVFKRYTKRHFDIIPNGVDLSRFHPSVKPSHKFLDGKINVLYVGRLEKRKGVDYLIEAWGKLRKVKNIRLIIVGEGPMKEELHETVRERGLRNIVFEGAISEKVLPS</sequence>
<dbReference type="CDD" id="cd03801">
    <property type="entry name" value="GT4_PimA-like"/>
    <property type="match status" value="1"/>
</dbReference>
<dbReference type="EMBL" id="LBXN01000056">
    <property type="protein sequence ID" value="KKR31948.1"/>
    <property type="molecule type" value="Genomic_DNA"/>
</dbReference>
<accession>A0A0G0PVJ1</accession>
<dbReference type="Pfam" id="PF13439">
    <property type="entry name" value="Glyco_transf_4"/>
    <property type="match status" value="1"/>
</dbReference>
<dbReference type="Gene3D" id="3.40.50.2000">
    <property type="entry name" value="Glycogen Phosphorylase B"/>
    <property type="match status" value="2"/>
</dbReference>
<dbReference type="GO" id="GO:0016757">
    <property type="term" value="F:glycosyltransferase activity"/>
    <property type="evidence" value="ECO:0007669"/>
    <property type="project" value="InterPro"/>
</dbReference>
<name>A0A0G0PVJ1_9BACT</name>
<comment type="caution">
    <text evidence="3">The sequence shown here is derived from an EMBL/GenBank/DDBJ whole genome shotgun (WGS) entry which is preliminary data.</text>
</comment>
<feature type="domain" description="Glycosyltransferase subfamily 4-like N-terminal" evidence="2">
    <location>
        <begin position="14"/>
        <end position="177"/>
    </location>
</feature>
<dbReference type="PANTHER" id="PTHR45947:SF3">
    <property type="entry name" value="SULFOQUINOVOSYL TRANSFERASE SQD2"/>
    <property type="match status" value="1"/>
</dbReference>
<protein>
    <submittedName>
        <fullName evidence="3">Glycosyl transferase group 1</fullName>
    </submittedName>
</protein>
<dbReference type="SUPFAM" id="SSF53756">
    <property type="entry name" value="UDP-Glycosyltransferase/glycogen phosphorylase"/>
    <property type="match status" value="1"/>
</dbReference>
<dbReference type="InterPro" id="IPR050194">
    <property type="entry name" value="Glycosyltransferase_grp1"/>
</dbReference>
<keyword evidence="3" id="KW-0808">Transferase</keyword>